<comment type="subcellular location">
    <subcellularLocation>
        <location evidence="1">Membrane</location>
        <topology evidence="1">Multi-pass membrane protein</topology>
    </subcellularLocation>
</comment>
<dbReference type="AlphaFoldDB" id="A0A6L6PNQ0"/>
<feature type="domain" description="O-antigen ligase-related" evidence="6">
    <location>
        <begin position="182"/>
        <end position="336"/>
    </location>
</feature>
<dbReference type="InterPro" id="IPR007016">
    <property type="entry name" value="O-antigen_ligase-rel_domated"/>
</dbReference>
<evidence type="ECO:0000313" key="7">
    <source>
        <dbReference type="EMBL" id="MTV40574.1"/>
    </source>
</evidence>
<feature type="transmembrane region" description="Helical" evidence="5">
    <location>
        <begin position="388"/>
        <end position="404"/>
    </location>
</feature>
<evidence type="ECO:0000256" key="1">
    <source>
        <dbReference type="ARBA" id="ARBA00004141"/>
    </source>
</evidence>
<protein>
    <submittedName>
        <fullName evidence="7">O-antigen ligase family protein</fullName>
    </submittedName>
</protein>
<feature type="transmembrane region" description="Helical" evidence="5">
    <location>
        <begin position="359"/>
        <end position="382"/>
    </location>
</feature>
<reference evidence="7 8" key="1">
    <citation type="submission" date="2019-11" db="EMBL/GenBank/DDBJ databases">
        <title>Type strains purchased from KCTC, JCM and DSMZ.</title>
        <authorList>
            <person name="Lu H."/>
        </authorList>
    </citation>
    <scope>NUCLEOTIDE SEQUENCE [LARGE SCALE GENOMIC DNA]</scope>
    <source>
        <strain evidence="7 8">KCTC 22382</strain>
    </source>
</reference>
<evidence type="ECO:0000256" key="4">
    <source>
        <dbReference type="ARBA" id="ARBA00023136"/>
    </source>
</evidence>
<gene>
    <name evidence="7" type="ORF">GM676_23730</name>
</gene>
<dbReference type="EMBL" id="WNKY01000036">
    <property type="protein sequence ID" value="MTV40574.1"/>
    <property type="molecule type" value="Genomic_DNA"/>
</dbReference>
<feature type="transmembrane region" description="Helical" evidence="5">
    <location>
        <begin position="222"/>
        <end position="239"/>
    </location>
</feature>
<accession>A0A6L6PNQ0</accession>
<evidence type="ECO:0000259" key="6">
    <source>
        <dbReference type="Pfam" id="PF04932"/>
    </source>
</evidence>
<comment type="caution">
    <text evidence="7">The sequence shown here is derived from an EMBL/GenBank/DDBJ whole genome shotgun (WGS) entry which is preliminary data.</text>
</comment>
<keyword evidence="8" id="KW-1185">Reference proteome</keyword>
<proteinExistence type="predicted"/>
<sequence>MNNTSAQSTASTVFIHSLIFAFPFLLLITRPGVGLCSFAFLITAVVYHRRGWPELLRHLTEIRGVLIAFGAVLLLALFLGLLSGDGRLRDLEKPFRMLAASTVMLTVLACRPSRKALWWGLIAGAVAGAVFIAYQRWGMGVERPGGLINSITFGDIMLCMALMCLAGTLDFAGRAAIWPGLGALAGLTGSIASGTRGGWVAILFSVVLLVRYGHVLRGRLRKGLALLALALLVSTYFIPQTGARERIDEGISDVQQYFSGGPSYTSVGIRLELWRSALQLIERHPLLGASIPTVKAEMQELVKSGRVHPYVLEFEHFHNDILQATVFGGVAGLVAWGATLLMPFLFFRAQMHRGGGARAPALAGMLLVLSYFSFGLTEVIFWSVRSNMFYAMMLFLLAGLCLNAKEEAR</sequence>
<dbReference type="RefSeq" id="WP_155466594.1">
    <property type="nucleotide sequence ID" value="NZ_WNKY01000036.1"/>
</dbReference>
<feature type="transmembrane region" description="Helical" evidence="5">
    <location>
        <begin position="116"/>
        <end position="134"/>
    </location>
</feature>
<dbReference type="InterPro" id="IPR051533">
    <property type="entry name" value="WaaL-like"/>
</dbReference>
<dbReference type="PANTHER" id="PTHR37422">
    <property type="entry name" value="TEICHURONIC ACID BIOSYNTHESIS PROTEIN TUAE"/>
    <property type="match status" value="1"/>
</dbReference>
<dbReference type="GO" id="GO:0016020">
    <property type="term" value="C:membrane"/>
    <property type="evidence" value="ECO:0007669"/>
    <property type="project" value="UniProtKB-SubCell"/>
</dbReference>
<keyword evidence="3 5" id="KW-1133">Transmembrane helix</keyword>
<organism evidence="7 8">
    <name type="scientific">Duganella radicis</name>
    <dbReference type="NCBI Taxonomy" id="551988"/>
    <lineage>
        <taxon>Bacteria</taxon>
        <taxon>Pseudomonadati</taxon>
        <taxon>Pseudomonadota</taxon>
        <taxon>Betaproteobacteria</taxon>
        <taxon>Burkholderiales</taxon>
        <taxon>Oxalobacteraceae</taxon>
        <taxon>Telluria group</taxon>
        <taxon>Duganella</taxon>
    </lineage>
</organism>
<evidence type="ECO:0000256" key="3">
    <source>
        <dbReference type="ARBA" id="ARBA00022989"/>
    </source>
</evidence>
<keyword evidence="7" id="KW-0436">Ligase</keyword>
<feature type="transmembrane region" description="Helical" evidence="5">
    <location>
        <begin position="62"/>
        <end position="82"/>
    </location>
</feature>
<dbReference type="GO" id="GO:0016874">
    <property type="term" value="F:ligase activity"/>
    <property type="evidence" value="ECO:0007669"/>
    <property type="project" value="UniProtKB-KW"/>
</dbReference>
<feature type="transmembrane region" description="Helical" evidence="5">
    <location>
        <begin position="181"/>
        <end position="210"/>
    </location>
</feature>
<dbReference type="PANTHER" id="PTHR37422:SF17">
    <property type="entry name" value="O-ANTIGEN LIGASE"/>
    <property type="match status" value="1"/>
</dbReference>
<evidence type="ECO:0000256" key="5">
    <source>
        <dbReference type="SAM" id="Phobius"/>
    </source>
</evidence>
<evidence type="ECO:0000256" key="2">
    <source>
        <dbReference type="ARBA" id="ARBA00022692"/>
    </source>
</evidence>
<dbReference type="Proteomes" id="UP000475582">
    <property type="component" value="Unassembled WGS sequence"/>
</dbReference>
<keyword evidence="4 5" id="KW-0472">Membrane</keyword>
<feature type="transmembrane region" description="Helical" evidence="5">
    <location>
        <begin position="146"/>
        <end position="169"/>
    </location>
</feature>
<keyword evidence="2 5" id="KW-0812">Transmembrane</keyword>
<name>A0A6L6PNQ0_9BURK</name>
<dbReference type="Pfam" id="PF04932">
    <property type="entry name" value="Wzy_C"/>
    <property type="match status" value="1"/>
</dbReference>
<evidence type="ECO:0000313" key="8">
    <source>
        <dbReference type="Proteomes" id="UP000475582"/>
    </source>
</evidence>
<dbReference type="OrthoDB" id="8576060at2"/>
<feature type="transmembrane region" description="Helical" evidence="5">
    <location>
        <begin position="321"/>
        <end position="347"/>
    </location>
</feature>